<keyword evidence="4" id="KW-1185">Reference proteome</keyword>
<feature type="transmembrane region" description="Helical" evidence="2">
    <location>
        <begin position="21"/>
        <end position="45"/>
    </location>
</feature>
<keyword evidence="2" id="KW-1133">Transmembrane helix</keyword>
<gene>
    <name evidence="3" type="ORF">PCOR1329_LOCUS37500</name>
</gene>
<dbReference type="Proteomes" id="UP001189429">
    <property type="component" value="Unassembled WGS sequence"/>
</dbReference>
<comment type="caution">
    <text evidence="3">The sequence shown here is derived from an EMBL/GenBank/DDBJ whole genome shotgun (WGS) entry which is preliminary data.</text>
</comment>
<accession>A0ABN9TBH3</accession>
<evidence type="ECO:0000313" key="3">
    <source>
        <dbReference type="EMBL" id="CAK0843056.1"/>
    </source>
</evidence>
<evidence type="ECO:0000256" key="1">
    <source>
        <dbReference type="SAM" id="MobiDB-lite"/>
    </source>
</evidence>
<feature type="compositionally biased region" description="Basic residues" evidence="1">
    <location>
        <begin position="231"/>
        <end position="242"/>
    </location>
</feature>
<name>A0ABN9TBH3_9DINO</name>
<protein>
    <recommendedName>
        <fullName evidence="5">Peroxisomal membrane protein PEX16</fullName>
    </recommendedName>
</protein>
<evidence type="ECO:0008006" key="5">
    <source>
        <dbReference type="Google" id="ProtNLM"/>
    </source>
</evidence>
<dbReference type="EMBL" id="CAUYUJ010014546">
    <property type="protein sequence ID" value="CAK0843056.1"/>
    <property type="molecule type" value="Genomic_DNA"/>
</dbReference>
<keyword evidence="2" id="KW-0812">Transmembrane</keyword>
<feature type="compositionally biased region" description="Low complexity" evidence="1">
    <location>
        <begin position="156"/>
        <end position="221"/>
    </location>
</feature>
<sequence>MMRRQQGRRELSRSRRTSGEPLSLALLARLVAFLELSSHVFWHFVKLLPQLLLHVLSLLAAADAASRAFLAAAAAWAGVAPAGAAAGEGPVSAAHAVLQDVWSEMHCVTLRVCVWVHREAQAVGSVIGLFPSSWWPPRRALRSGSTFSREEQRTLPPKGTSKSRPSSRSAAAGRCPEPARGVPAGAPGATSTSEPAAAAASSRAASRAARPAALRPQSPRRCQGPADGRVARARGRKERYRY</sequence>
<keyword evidence="2" id="KW-0472">Membrane</keyword>
<evidence type="ECO:0000256" key="2">
    <source>
        <dbReference type="SAM" id="Phobius"/>
    </source>
</evidence>
<feature type="region of interest" description="Disordered" evidence="1">
    <location>
        <begin position="141"/>
        <end position="242"/>
    </location>
</feature>
<reference evidence="3" key="1">
    <citation type="submission" date="2023-10" db="EMBL/GenBank/DDBJ databases">
        <authorList>
            <person name="Chen Y."/>
            <person name="Shah S."/>
            <person name="Dougan E. K."/>
            <person name="Thang M."/>
            <person name="Chan C."/>
        </authorList>
    </citation>
    <scope>NUCLEOTIDE SEQUENCE [LARGE SCALE GENOMIC DNA]</scope>
</reference>
<proteinExistence type="predicted"/>
<evidence type="ECO:0000313" key="4">
    <source>
        <dbReference type="Proteomes" id="UP001189429"/>
    </source>
</evidence>
<organism evidence="3 4">
    <name type="scientific">Prorocentrum cordatum</name>
    <dbReference type="NCBI Taxonomy" id="2364126"/>
    <lineage>
        <taxon>Eukaryota</taxon>
        <taxon>Sar</taxon>
        <taxon>Alveolata</taxon>
        <taxon>Dinophyceae</taxon>
        <taxon>Prorocentrales</taxon>
        <taxon>Prorocentraceae</taxon>
        <taxon>Prorocentrum</taxon>
    </lineage>
</organism>